<accession>A0A347WFB6</accession>
<proteinExistence type="predicted"/>
<evidence type="ECO:0000313" key="1">
    <source>
        <dbReference type="EMBL" id="AXY23559.1"/>
    </source>
</evidence>
<reference evidence="1 2" key="1">
    <citation type="submission" date="2017-08" db="EMBL/GenBank/DDBJ databases">
        <title>Complete genome sequence of Gluconacetobacter saccharivorans CV1 isolated from Fermented Vinegar.</title>
        <authorList>
            <person name="Kim S.-Y."/>
        </authorList>
    </citation>
    <scope>NUCLEOTIDE SEQUENCE [LARGE SCALE GENOMIC DNA]</scope>
    <source>
        <strain evidence="1 2">CV1</strain>
    </source>
</reference>
<dbReference type="SUPFAM" id="SSF54427">
    <property type="entry name" value="NTF2-like"/>
    <property type="match status" value="1"/>
</dbReference>
<dbReference type="AlphaFoldDB" id="A0A347WFB6"/>
<dbReference type="Gene3D" id="3.10.450.50">
    <property type="match status" value="1"/>
</dbReference>
<dbReference type="InterPro" id="IPR037401">
    <property type="entry name" value="SnoaL-like"/>
</dbReference>
<keyword evidence="2" id="KW-1185">Reference proteome</keyword>
<dbReference type="RefSeq" id="WP_110547764.1">
    <property type="nucleotide sequence ID" value="NZ_CALCQY010000041.1"/>
</dbReference>
<sequence length="136" mass="15204">MSAEATRALIASYYQAFNDGDHDAFLALLSDQVEHDINQGGRETGVEKFRTFLKKMDAHYKETIKDIVIMVNPDGSRAAAEFMVHGEYLSTDDGLPQAAGQTYVLPAGAFFTVTDNKVSRISNYYNLTDWIEQVSR</sequence>
<dbReference type="KEGG" id="ksc:CD178_02813"/>
<dbReference type="InterPro" id="IPR032710">
    <property type="entry name" value="NTF2-like_dom_sf"/>
</dbReference>
<dbReference type="NCBIfam" id="TIGR02096">
    <property type="entry name" value="ketosteroid isomerase-related protein"/>
    <property type="match status" value="1"/>
</dbReference>
<protein>
    <submittedName>
        <fullName evidence="1">SnoaL-like domain protein</fullName>
    </submittedName>
</protein>
<evidence type="ECO:0000313" key="2">
    <source>
        <dbReference type="Proteomes" id="UP000264120"/>
    </source>
</evidence>
<dbReference type="EMBL" id="CP023036">
    <property type="protein sequence ID" value="AXY23559.1"/>
    <property type="molecule type" value="Genomic_DNA"/>
</dbReference>
<organism evidence="1 2">
    <name type="scientific">Komagataeibacter saccharivorans</name>
    <dbReference type="NCBI Taxonomy" id="265959"/>
    <lineage>
        <taxon>Bacteria</taxon>
        <taxon>Pseudomonadati</taxon>
        <taxon>Pseudomonadota</taxon>
        <taxon>Alphaproteobacteria</taxon>
        <taxon>Acetobacterales</taxon>
        <taxon>Acetobacteraceae</taxon>
        <taxon>Komagataeibacter</taxon>
    </lineage>
</organism>
<dbReference type="Pfam" id="PF12680">
    <property type="entry name" value="SnoaL_2"/>
    <property type="match status" value="1"/>
</dbReference>
<dbReference type="Proteomes" id="UP000264120">
    <property type="component" value="Chromosome"/>
</dbReference>
<gene>
    <name evidence="1" type="ORF">CD178_02813</name>
</gene>
<dbReference type="InterPro" id="IPR011721">
    <property type="entry name" value="CHP02096"/>
</dbReference>
<dbReference type="OrthoDB" id="582835at2"/>
<dbReference type="GeneID" id="98312245"/>
<name>A0A347WFB6_9PROT</name>